<dbReference type="Gene3D" id="3.40.5.10">
    <property type="entry name" value="Ribosomal protein L9, N-terminal domain"/>
    <property type="match status" value="1"/>
</dbReference>
<keyword evidence="2 8" id="KW-0689">Ribosomal protein</keyword>
<dbReference type="GeneID" id="107070952"/>
<proteinExistence type="inferred from homology"/>
<dbReference type="SUPFAM" id="SSF55658">
    <property type="entry name" value="L9 N-domain-like"/>
    <property type="match status" value="1"/>
</dbReference>
<gene>
    <name evidence="8" type="primary">LOC107070952</name>
</gene>
<dbReference type="InterPro" id="IPR020070">
    <property type="entry name" value="Ribosomal_bL9_N"/>
</dbReference>
<accession>A0ABM1IXS6</accession>
<evidence type="ECO:0000256" key="3">
    <source>
        <dbReference type="ARBA" id="ARBA00023274"/>
    </source>
</evidence>
<feature type="domain" description="Ribosomal protein L9" evidence="6">
    <location>
        <begin position="86"/>
        <end position="132"/>
    </location>
</feature>
<protein>
    <recommendedName>
        <fullName evidence="4">Large ribosomal subunit protein bL9m</fullName>
    </recommendedName>
    <alternativeName>
        <fullName evidence="5">39S ribosomal protein L9, mitochondrial</fullName>
    </alternativeName>
</protein>
<dbReference type="PANTHER" id="PTHR21368">
    <property type="entry name" value="50S RIBOSOMAL PROTEIN L9"/>
    <property type="match status" value="1"/>
</dbReference>
<dbReference type="Proteomes" id="UP000694924">
    <property type="component" value="Unplaced"/>
</dbReference>
<dbReference type="InterPro" id="IPR009027">
    <property type="entry name" value="Ribosomal_bL9/RNase_H1_N"/>
</dbReference>
<reference evidence="8" key="1">
    <citation type="submission" date="2025-08" db="UniProtKB">
        <authorList>
            <consortium name="RefSeq"/>
        </authorList>
    </citation>
    <scope>IDENTIFICATION</scope>
    <source>
        <tissue evidence="8">Whole body</tissue>
    </source>
</reference>
<evidence type="ECO:0000256" key="4">
    <source>
        <dbReference type="ARBA" id="ARBA00035194"/>
    </source>
</evidence>
<keyword evidence="3" id="KW-0687">Ribonucleoprotein</keyword>
<dbReference type="InterPro" id="IPR000244">
    <property type="entry name" value="Ribosomal_bL9"/>
</dbReference>
<dbReference type="InterPro" id="IPR036935">
    <property type="entry name" value="Ribosomal_bL9_N_sf"/>
</dbReference>
<evidence type="ECO:0000313" key="7">
    <source>
        <dbReference type="Proteomes" id="UP000694924"/>
    </source>
</evidence>
<sequence>MLRSISFCATQLKTLIKPIVNTTTKNVLSQINTTDLFYQQTRNTFILKRRNKPLLSKKGGKRKPLKSRHFIYDLVKHVDTSKHEPIQLILTSDIKKIGVKGQIVSLKPEKAYNDVLLPKLGVYANEENIQKYIVKSDEEECKLPVITRKTIAMLSSHNLSVSLSPEVPWTLEKWHIRVAFRKALFHVPEEAITLPEKPISGPDLSIEGKQFYVTVTINNSEQVKVRCNIHHLAPMEKDRTFVADFWKTLSDPIFPEDKPILDSLPLPRNQQNLM</sequence>
<dbReference type="GO" id="GO:0005840">
    <property type="term" value="C:ribosome"/>
    <property type="evidence" value="ECO:0007669"/>
    <property type="project" value="UniProtKB-KW"/>
</dbReference>
<keyword evidence="7" id="KW-1185">Reference proteome</keyword>
<dbReference type="Pfam" id="PF01281">
    <property type="entry name" value="Ribosomal_L9_N"/>
    <property type="match status" value="1"/>
</dbReference>
<dbReference type="RefSeq" id="XP_015185013.1">
    <property type="nucleotide sequence ID" value="XM_015329527.1"/>
</dbReference>
<evidence type="ECO:0000256" key="1">
    <source>
        <dbReference type="ARBA" id="ARBA00010605"/>
    </source>
</evidence>
<evidence type="ECO:0000256" key="5">
    <source>
        <dbReference type="ARBA" id="ARBA00035381"/>
    </source>
</evidence>
<comment type="similarity">
    <text evidence="1">Belongs to the bacterial ribosomal protein bL9 family.</text>
</comment>
<evidence type="ECO:0000256" key="2">
    <source>
        <dbReference type="ARBA" id="ARBA00022980"/>
    </source>
</evidence>
<name>A0ABM1IXS6_POLDO</name>
<evidence type="ECO:0000259" key="6">
    <source>
        <dbReference type="Pfam" id="PF01281"/>
    </source>
</evidence>
<organism evidence="7 8">
    <name type="scientific">Polistes dominula</name>
    <name type="common">European paper wasp</name>
    <name type="synonym">Vespa dominula</name>
    <dbReference type="NCBI Taxonomy" id="743375"/>
    <lineage>
        <taxon>Eukaryota</taxon>
        <taxon>Metazoa</taxon>
        <taxon>Ecdysozoa</taxon>
        <taxon>Arthropoda</taxon>
        <taxon>Hexapoda</taxon>
        <taxon>Insecta</taxon>
        <taxon>Pterygota</taxon>
        <taxon>Neoptera</taxon>
        <taxon>Endopterygota</taxon>
        <taxon>Hymenoptera</taxon>
        <taxon>Apocrita</taxon>
        <taxon>Aculeata</taxon>
        <taxon>Vespoidea</taxon>
        <taxon>Vespidae</taxon>
        <taxon>Polistinae</taxon>
        <taxon>Polistini</taxon>
        <taxon>Polistes</taxon>
    </lineage>
</organism>
<evidence type="ECO:0000313" key="8">
    <source>
        <dbReference type="RefSeq" id="XP_015185013.1"/>
    </source>
</evidence>